<accession>A0A2V3IV12</accession>
<organism evidence="1 2">
    <name type="scientific">Gracilariopsis chorda</name>
    <dbReference type="NCBI Taxonomy" id="448386"/>
    <lineage>
        <taxon>Eukaryota</taxon>
        <taxon>Rhodophyta</taxon>
        <taxon>Florideophyceae</taxon>
        <taxon>Rhodymeniophycidae</taxon>
        <taxon>Gracilariales</taxon>
        <taxon>Gracilariaceae</taxon>
        <taxon>Gracilariopsis</taxon>
    </lineage>
</organism>
<dbReference type="Proteomes" id="UP000247409">
    <property type="component" value="Unassembled WGS sequence"/>
</dbReference>
<reference evidence="1 2" key="1">
    <citation type="journal article" date="2018" name="Mol. Biol. Evol.">
        <title>Analysis of the draft genome of the red seaweed Gracilariopsis chorda provides insights into genome size evolution in Rhodophyta.</title>
        <authorList>
            <person name="Lee J."/>
            <person name="Yang E.C."/>
            <person name="Graf L."/>
            <person name="Yang J.H."/>
            <person name="Qiu H."/>
            <person name="Zel Zion U."/>
            <person name="Chan C.X."/>
            <person name="Stephens T.G."/>
            <person name="Weber A.P.M."/>
            <person name="Boo G.H."/>
            <person name="Boo S.M."/>
            <person name="Kim K.M."/>
            <person name="Shin Y."/>
            <person name="Jung M."/>
            <person name="Lee S.J."/>
            <person name="Yim H.S."/>
            <person name="Lee J.H."/>
            <person name="Bhattacharya D."/>
            <person name="Yoon H.S."/>
        </authorList>
    </citation>
    <scope>NUCLEOTIDE SEQUENCE [LARGE SCALE GENOMIC DNA]</scope>
    <source>
        <strain evidence="1 2">SKKU-2015</strain>
        <tissue evidence="1">Whole body</tissue>
    </source>
</reference>
<comment type="caution">
    <text evidence="1">The sequence shown here is derived from an EMBL/GenBank/DDBJ whole genome shotgun (WGS) entry which is preliminary data.</text>
</comment>
<dbReference type="STRING" id="448386.A0A2V3IV12"/>
<gene>
    <name evidence="1" type="ORF">BWQ96_04275</name>
</gene>
<proteinExistence type="predicted"/>
<dbReference type="EMBL" id="NBIV01000048">
    <property type="protein sequence ID" value="PXF45962.1"/>
    <property type="molecule type" value="Genomic_DNA"/>
</dbReference>
<protein>
    <submittedName>
        <fullName evidence="1">Retrovirus-related Pol polyprotein from transposon TNT 1-94</fullName>
    </submittedName>
</protein>
<sequence length="105" mass="12205">MIIERSSDRKELKRHNAPMISRLPTQFEVERAAAMHVPLQVAVIMEEDDEERNPVTIPFRVLVGSLMHICNTVRPDIAFAVSYLARFMRSYTQAHWKAAKHVLKY</sequence>
<evidence type="ECO:0000313" key="2">
    <source>
        <dbReference type="Proteomes" id="UP000247409"/>
    </source>
</evidence>
<name>A0A2V3IV12_9FLOR</name>
<keyword evidence="2" id="KW-1185">Reference proteome</keyword>
<dbReference type="PANTHER" id="PTHR11439:SF483">
    <property type="entry name" value="PEPTIDE SYNTHASE GLIP-LIKE, PUTATIVE (AFU_ORTHOLOGUE AFUA_3G12920)-RELATED"/>
    <property type="match status" value="1"/>
</dbReference>
<dbReference type="PANTHER" id="PTHR11439">
    <property type="entry name" value="GAG-POL-RELATED RETROTRANSPOSON"/>
    <property type="match status" value="1"/>
</dbReference>
<evidence type="ECO:0000313" key="1">
    <source>
        <dbReference type="EMBL" id="PXF45962.1"/>
    </source>
</evidence>
<dbReference type="AlphaFoldDB" id="A0A2V3IV12"/>
<dbReference type="OrthoDB" id="413361at2759"/>